<evidence type="ECO:0000256" key="2">
    <source>
        <dbReference type="ARBA" id="ARBA00022729"/>
    </source>
</evidence>
<dbReference type="GO" id="GO:0015689">
    <property type="term" value="P:molybdate ion transport"/>
    <property type="evidence" value="ECO:0007669"/>
    <property type="project" value="InterPro"/>
</dbReference>
<keyword evidence="1" id="KW-0479">Metal-binding</keyword>
<accession>A0A832VZ22</accession>
<keyword evidence="3" id="KW-0812">Transmembrane</keyword>
<dbReference type="SUPFAM" id="SSF53850">
    <property type="entry name" value="Periplasmic binding protein-like II"/>
    <property type="match status" value="1"/>
</dbReference>
<proteinExistence type="predicted"/>
<dbReference type="InterPro" id="IPR050682">
    <property type="entry name" value="ModA/WtpA"/>
</dbReference>
<dbReference type="RefSeq" id="WP_084174178.1">
    <property type="nucleotide sequence ID" value="NZ_DUIH01000003.1"/>
</dbReference>
<dbReference type="AlphaFoldDB" id="A0A832VZ22"/>
<dbReference type="NCBIfam" id="TIGR01256">
    <property type="entry name" value="modA"/>
    <property type="match status" value="1"/>
</dbReference>
<dbReference type="Proteomes" id="UP000600363">
    <property type="component" value="Unassembled WGS sequence"/>
</dbReference>
<evidence type="ECO:0000313" key="5">
    <source>
        <dbReference type="Proteomes" id="UP000600363"/>
    </source>
</evidence>
<dbReference type="Pfam" id="PF13531">
    <property type="entry name" value="SBP_bac_11"/>
    <property type="match status" value="1"/>
</dbReference>
<organism evidence="4 5">
    <name type="scientific">Methermicoccus shengliensis</name>
    <dbReference type="NCBI Taxonomy" id="660064"/>
    <lineage>
        <taxon>Archaea</taxon>
        <taxon>Methanobacteriati</taxon>
        <taxon>Methanobacteriota</taxon>
        <taxon>Stenosarchaea group</taxon>
        <taxon>Methanomicrobia</taxon>
        <taxon>Methanosarcinales</taxon>
        <taxon>Methermicoccaceae</taxon>
        <taxon>Methermicoccus</taxon>
    </lineage>
</organism>
<protein>
    <submittedName>
        <fullName evidence="4">Molybdate ABC transporter substrate-binding protein</fullName>
    </submittedName>
</protein>
<sequence>MMSPLPPSVKWLLPIVCLGVLAGIIAIGLSPYASQEHTLTVFAAAALTDPLKECASVFEQEHPGVKVELNFASASMLCAQIEGGARASVYAAPYPKYAEKLISEGFARSYRPFAYDSMVVAVRANGSVHSLSDLTKEGVRVVIGQKSTPIGIYAREVISRLNASGLYGTHFEEKVLSNVVSEEDNTKYVYSKVVLGEADAGFVLRTDITNPTTSYIDIPEGCNVDVCCVIAVLDEQDPYATKFEQFVLSPEGQRIFQRYGFEGVEG</sequence>
<dbReference type="PANTHER" id="PTHR30632">
    <property type="entry name" value="MOLYBDATE-BINDING PERIPLASMIC PROTEIN"/>
    <property type="match status" value="1"/>
</dbReference>
<keyword evidence="3" id="KW-1133">Transmembrane helix</keyword>
<dbReference type="EMBL" id="DUIH01000003">
    <property type="protein sequence ID" value="HIH69199.1"/>
    <property type="molecule type" value="Genomic_DNA"/>
</dbReference>
<reference evidence="4" key="1">
    <citation type="journal article" date="2020" name="bioRxiv">
        <title>A rank-normalized archaeal taxonomy based on genome phylogeny resolves widespread incomplete and uneven classifications.</title>
        <authorList>
            <person name="Rinke C."/>
            <person name="Chuvochina M."/>
            <person name="Mussig A.J."/>
            <person name="Chaumeil P.-A."/>
            <person name="Waite D.W."/>
            <person name="Whitman W.B."/>
            <person name="Parks D.H."/>
            <person name="Hugenholtz P."/>
        </authorList>
    </citation>
    <scope>NUCLEOTIDE SEQUENCE</scope>
    <source>
        <strain evidence="4">UBA12518</strain>
    </source>
</reference>
<comment type="caution">
    <text evidence="4">The sequence shown here is derived from an EMBL/GenBank/DDBJ whole genome shotgun (WGS) entry which is preliminary data.</text>
</comment>
<dbReference type="GO" id="GO:0030973">
    <property type="term" value="F:molybdate ion binding"/>
    <property type="evidence" value="ECO:0007669"/>
    <property type="project" value="TreeGrafter"/>
</dbReference>
<evidence type="ECO:0000313" key="4">
    <source>
        <dbReference type="EMBL" id="HIH69199.1"/>
    </source>
</evidence>
<feature type="transmembrane region" description="Helical" evidence="3">
    <location>
        <begin position="12"/>
        <end position="33"/>
    </location>
</feature>
<dbReference type="PIRSF" id="PIRSF004846">
    <property type="entry name" value="ModA"/>
    <property type="match status" value="1"/>
</dbReference>
<dbReference type="GO" id="GO:0046872">
    <property type="term" value="F:metal ion binding"/>
    <property type="evidence" value="ECO:0007669"/>
    <property type="project" value="UniProtKB-KW"/>
</dbReference>
<dbReference type="PANTHER" id="PTHR30632:SF0">
    <property type="entry name" value="SULFATE-BINDING PROTEIN"/>
    <property type="match status" value="1"/>
</dbReference>
<evidence type="ECO:0000256" key="1">
    <source>
        <dbReference type="ARBA" id="ARBA00022723"/>
    </source>
</evidence>
<dbReference type="Gene3D" id="3.40.190.10">
    <property type="entry name" value="Periplasmic binding protein-like II"/>
    <property type="match status" value="2"/>
</dbReference>
<keyword evidence="2" id="KW-0732">Signal</keyword>
<dbReference type="InterPro" id="IPR005950">
    <property type="entry name" value="ModA"/>
</dbReference>
<keyword evidence="3" id="KW-0472">Membrane</keyword>
<evidence type="ECO:0000256" key="3">
    <source>
        <dbReference type="SAM" id="Phobius"/>
    </source>
</evidence>
<name>A0A832VZ22_9EURY</name>
<gene>
    <name evidence="4" type="primary">modA</name>
    <name evidence="4" type="ORF">HA299_01040</name>
</gene>